<dbReference type="InterPro" id="IPR039422">
    <property type="entry name" value="MarR/SlyA-like"/>
</dbReference>
<dbReference type="PROSITE" id="PS50995">
    <property type="entry name" value="HTH_MARR_2"/>
    <property type="match status" value="1"/>
</dbReference>
<name>A0A7K1FP16_9ACTN</name>
<evidence type="ECO:0000313" key="3">
    <source>
        <dbReference type="Proteomes" id="UP000460221"/>
    </source>
</evidence>
<dbReference type="GO" id="GO:0003700">
    <property type="term" value="F:DNA-binding transcription factor activity"/>
    <property type="evidence" value="ECO:0007669"/>
    <property type="project" value="InterPro"/>
</dbReference>
<gene>
    <name evidence="2" type="ORF">GIS00_18305</name>
</gene>
<reference evidence="2 3" key="1">
    <citation type="submission" date="2019-11" db="EMBL/GenBank/DDBJ databases">
        <authorList>
            <person name="Jiang L.-Q."/>
        </authorList>
    </citation>
    <scope>NUCLEOTIDE SEQUENCE [LARGE SCALE GENOMIC DNA]</scope>
    <source>
        <strain evidence="2 3">YIM 132087</strain>
    </source>
</reference>
<dbReference type="InterPro" id="IPR036388">
    <property type="entry name" value="WH-like_DNA-bd_sf"/>
</dbReference>
<dbReference type="SMART" id="SM00347">
    <property type="entry name" value="HTH_MARR"/>
    <property type="match status" value="1"/>
</dbReference>
<evidence type="ECO:0000313" key="2">
    <source>
        <dbReference type="EMBL" id="MTD15891.1"/>
    </source>
</evidence>
<dbReference type="EMBL" id="WLYK01000008">
    <property type="protein sequence ID" value="MTD15891.1"/>
    <property type="molecule type" value="Genomic_DNA"/>
</dbReference>
<dbReference type="InterPro" id="IPR036390">
    <property type="entry name" value="WH_DNA-bd_sf"/>
</dbReference>
<dbReference type="GO" id="GO:0006950">
    <property type="term" value="P:response to stress"/>
    <property type="evidence" value="ECO:0007669"/>
    <property type="project" value="TreeGrafter"/>
</dbReference>
<dbReference type="RefSeq" id="WP_154769899.1">
    <property type="nucleotide sequence ID" value="NZ_WLYK01000008.1"/>
</dbReference>
<dbReference type="PANTHER" id="PTHR33164:SF57">
    <property type="entry name" value="MARR-FAMILY TRANSCRIPTIONAL REGULATOR"/>
    <property type="match status" value="1"/>
</dbReference>
<dbReference type="SUPFAM" id="SSF46785">
    <property type="entry name" value="Winged helix' DNA-binding domain"/>
    <property type="match status" value="1"/>
</dbReference>
<comment type="caution">
    <text evidence="2">The sequence shown here is derived from an EMBL/GenBank/DDBJ whole genome shotgun (WGS) entry which is preliminary data.</text>
</comment>
<dbReference type="Pfam" id="PF12802">
    <property type="entry name" value="MarR_2"/>
    <property type="match status" value="1"/>
</dbReference>
<dbReference type="PANTHER" id="PTHR33164">
    <property type="entry name" value="TRANSCRIPTIONAL REGULATOR, MARR FAMILY"/>
    <property type="match status" value="1"/>
</dbReference>
<protein>
    <submittedName>
        <fullName evidence="2">MarR family transcriptional regulator</fullName>
    </submittedName>
</protein>
<organism evidence="2 3">
    <name type="scientific">Nakamurella alba</name>
    <dbReference type="NCBI Taxonomy" id="2665158"/>
    <lineage>
        <taxon>Bacteria</taxon>
        <taxon>Bacillati</taxon>
        <taxon>Actinomycetota</taxon>
        <taxon>Actinomycetes</taxon>
        <taxon>Nakamurellales</taxon>
        <taxon>Nakamurellaceae</taxon>
        <taxon>Nakamurella</taxon>
    </lineage>
</organism>
<accession>A0A7K1FP16</accession>
<dbReference type="InterPro" id="IPR000835">
    <property type="entry name" value="HTH_MarR-typ"/>
</dbReference>
<dbReference type="Gene3D" id="1.10.10.10">
    <property type="entry name" value="Winged helix-like DNA-binding domain superfamily/Winged helix DNA-binding domain"/>
    <property type="match status" value="1"/>
</dbReference>
<proteinExistence type="predicted"/>
<evidence type="ECO:0000259" key="1">
    <source>
        <dbReference type="PROSITE" id="PS50995"/>
    </source>
</evidence>
<sequence>MSDPVEEIDLRRIEEQIALLFRRARTYSRSAAAEVHPDLAPAAFSMLVRIVDAGALRTAELIEIFGIDKAAISRQVNQLVALGLADRSADPTDRRAQIIEPTADGTARCRAATARSRGALRSQLQEWTPGEVRDLGRLLARFNTLTMGPE</sequence>
<dbReference type="AlphaFoldDB" id="A0A7K1FP16"/>
<keyword evidence="3" id="KW-1185">Reference proteome</keyword>
<dbReference type="Proteomes" id="UP000460221">
    <property type="component" value="Unassembled WGS sequence"/>
</dbReference>
<feature type="domain" description="HTH marR-type" evidence="1">
    <location>
        <begin position="7"/>
        <end position="144"/>
    </location>
</feature>